<name>A0A0E3VU24_9BRAD</name>
<evidence type="ECO:0000313" key="2">
    <source>
        <dbReference type="Proteomes" id="UP000063308"/>
    </source>
</evidence>
<dbReference type="EMBL" id="AP014685">
    <property type="protein sequence ID" value="BAR56665.1"/>
    <property type="molecule type" value="Genomic_DNA"/>
</dbReference>
<organism evidence="1 2">
    <name type="scientific">Bradyrhizobium diazoefficiens</name>
    <dbReference type="NCBI Taxonomy" id="1355477"/>
    <lineage>
        <taxon>Bacteria</taxon>
        <taxon>Pseudomonadati</taxon>
        <taxon>Pseudomonadota</taxon>
        <taxon>Alphaproteobacteria</taxon>
        <taxon>Hyphomicrobiales</taxon>
        <taxon>Nitrobacteraceae</taxon>
        <taxon>Bradyrhizobium</taxon>
    </lineage>
</organism>
<accession>A0A0E3VU24</accession>
<proteinExistence type="predicted"/>
<dbReference type="AlphaFoldDB" id="A0A0E3VU24"/>
<reference evidence="1 2" key="1">
    <citation type="submission" date="2014-11" db="EMBL/GenBank/DDBJ databases">
        <title>Symbiosis island explosion on the genome of extra-slow-growing strains of soybean bradyrhizobia with massive insertion sequences.</title>
        <authorList>
            <person name="Iida T."/>
            <person name="Minamisawa K."/>
        </authorList>
    </citation>
    <scope>NUCLEOTIDE SEQUENCE [LARGE SCALE GENOMIC DNA]</scope>
    <source>
        <strain evidence="1 2">NK6</strain>
    </source>
</reference>
<gene>
    <name evidence="1" type="ORF">NK6_3488</name>
</gene>
<sequence>MGVMGGVVPKMIRWSSPRTMRSFSCAMPANGLKAEPVVRRQFEQWQFIA</sequence>
<evidence type="ECO:0000313" key="1">
    <source>
        <dbReference type="EMBL" id="BAR56665.1"/>
    </source>
</evidence>
<protein>
    <submittedName>
        <fullName evidence="1">Uncharacterized protein</fullName>
    </submittedName>
</protein>
<dbReference type="Proteomes" id="UP000063308">
    <property type="component" value="Chromosome"/>
</dbReference>